<evidence type="ECO:0000313" key="3">
    <source>
        <dbReference type="Proteomes" id="UP000439903"/>
    </source>
</evidence>
<dbReference type="EMBL" id="WTPW01002489">
    <property type="protein sequence ID" value="KAF0380105.1"/>
    <property type="molecule type" value="Genomic_DNA"/>
</dbReference>
<keyword evidence="3" id="KW-1185">Reference proteome</keyword>
<organism evidence="2 3">
    <name type="scientific">Gigaspora margarita</name>
    <dbReference type="NCBI Taxonomy" id="4874"/>
    <lineage>
        <taxon>Eukaryota</taxon>
        <taxon>Fungi</taxon>
        <taxon>Fungi incertae sedis</taxon>
        <taxon>Mucoromycota</taxon>
        <taxon>Glomeromycotina</taxon>
        <taxon>Glomeromycetes</taxon>
        <taxon>Diversisporales</taxon>
        <taxon>Gigasporaceae</taxon>
        <taxon>Gigaspora</taxon>
    </lineage>
</organism>
<feature type="compositionally biased region" description="Low complexity" evidence="1">
    <location>
        <begin position="56"/>
        <end position="80"/>
    </location>
</feature>
<dbReference type="Proteomes" id="UP000439903">
    <property type="component" value="Unassembled WGS sequence"/>
</dbReference>
<proteinExistence type="predicted"/>
<accession>A0A8H3X162</accession>
<gene>
    <name evidence="2" type="ORF">F8M41_012185</name>
</gene>
<name>A0A8H3X162_GIGMA</name>
<feature type="region of interest" description="Disordered" evidence="1">
    <location>
        <begin position="56"/>
        <end position="104"/>
    </location>
</feature>
<dbReference type="AlphaFoldDB" id="A0A8H3X162"/>
<evidence type="ECO:0000256" key="1">
    <source>
        <dbReference type="SAM" id="MobiDB-lite"/>
    </source>
</evidence>
<protein>
    <submittedName>
        <fullName evidence="2">Uncharacterized protein</fullName>
    </submittedName>
</protein>
<evidence type="ECO:0000313" key="2">
    <source>
        <dbReference type="EMBL" id="KAF0380105.1"/>
    </source>
</evidence>
<reference evidence="2 3" key="1">
    <citation type="journal article" date="2019" name="Environ. Microbiol.">
        <title>At the nexus of three kingdoms: the genome of the mycorrhizal fungus Gigaspora margarita provides insights into plant, endobacterial and fungal interactions.</title>
        <authorList>
            <person name="Venice F."/>
            <person name="Ghignone S."/>
            <person name="Salvioli di Fossalunga A."/>
            <person name="Amselem J."/>
            <person name="Novero M."/>
            <person name="Xianan X."/>
            <person name="Sedzielewska Toro K."/>
            <person name="Morin E."/>
            <person name="Lipzen A."/>
            <person name="Grigoriev I.V."/>
            <person name="Henrissat B."/>
            <person name="Martin F.M."/>
            <person name="Bonfante P."/>
        </authorList>
    </citation>
    <scope>NUCLEOTIDE SEQUENCE [LARGE SCALE GENOMIC DNA]</scope>
    <source>
        <strain evidence="2 3">BEG34</strain>
    </source>
</reference>
<sequence length="136" mass="14924">MKVARYDDNEFYSALLLIFSNAFLRIKNKPIPIPLPNNNDNTNTTTNSYTTTNILPTKTTTIPSTTSTLTTKTPKPITTKLDFDLPKQPKNLSEPEEPTTNSSTTTILSITASTEVLSKIASILSKPTSYTVLANL</sequence>
<comment type="caution">
    <text evidence="2">The sequence shown here is derived from an EMBL/GenBank/DDBJ whole genome shotgun (WGS) entry which is preliminary data.</text>
</comment>